<dbReference type="InterPro" id="IPR009088">
    <property type="entry name" value="TFIIA_b-brl"/>
</dbReference>
<evidence type="ECO:0000256" key="1">
    <source>
        <dbReference type="ARBA" id="ARBA00004123"/>
    </source>
</evidence>
<dbReference type="EMBL" id="JAAMPC010000002">
    <property type="protein sequence ID" value="KAG2328515.1"/>
    <property type="molecule type" value="Genomic_DNA"/>
</dbReference>
<keyword evidence="3" id="KW-0804">Transcription</keyword>
<proteinExistence type="inferred from homology"/>
<comment type="subcellular location">
    <subcellularLocation>
        <location evidence="1">Nucleus</location>
    </subcellularLocation>
</comment>
<evidence type="ECO:0000256" key="5">
    <source>
        <dbReference type="SAM" id="MobiDB-lite"/>
    </source>
</evidence>
<comment type="similarity">
    <text evidence="2">Belongs to the TFIIA subunit 1 family.</text>
</comment>
<name>A0A8X7WGT2_BRACI</name>
<evidence type="ECO:0000256" key="3">
    <source>
        <dbReference type="ARBA" id="ARBA00023163"/>
    </source>
</evidence>
<accession>A0A8X7WGT2</accession>
<comment type="caution">
    <text evidence="6">The sequence shown here is derived from an EMBL/GenBank/DDBJ whole genome shotgun (WGS) entry which is preliminary data.</text>
</comment>
<dbReference type="GO" id="GO:0005672">
    <property type="term" value="C:transcription factor TFIIA complex"/>
    <property type="evidence" value="ECO:0007669"/>
    <property type="project" value="InterPro"/>
</dbReference>
<dbReference type="SUPFAM" id="SSF50784">
    <property type="entry name" value="Transcription factor IIA (TFIIA), beta-barrel domain"/>
    <property type="match status" value="1"/>
</dbReference>
<evidence type="ECO:0000313" key="6">
    <source>
        <dbReference type="EMBL" id="KAG2328515.1"/>
    </source>
</evidence>
<protein>
    <submittedName>
        <fullName evidence="6">Uncharacterized protein</fullName>
    </submittedName>
</protein>
<evidence type="ECO:0000313" key="7">
    <source>
        <dbReference type="Proteomes" id="UP000886595"/>
    </source>
</evidence>
<feature type="compositionally biased region" description="Acidic residues" evidence="5">
    <location>
        <begin position="62"/>
        <end position="76"/>
    </location>
</feature>
<keyword evidence="4" id="KW-0539">Nucleus</keyword>
<organism evidence="6 7">
    <name type="scientific">Brassica carinata</name>
    <name type="common">Ethiopian mustard</name>
    <name type="synonym">Abyssinian cabbage</name>
    <dbReference type="NCBI Taxonomy" id="52824"/>
    <lineage>
        <taxon>Eukaryota</taxon>
        <taxon>Viridiplantae</taxon>
        <taxon>Streptophyta</taxon>
        <taxon>Embryophyta</taxon>
        <taxon>Tracheophyta</taxon>
        <taxon>Spermatophyta</taxon>
        <taxon>Magnoliopsida</taxon>
        <taxon>eudicotyledons</taxon>
        <taxon>Gunneridae</taxon>
        <taxon>Pentapetalae</taxon>
        <taxon>rosids</taxon>
        <taxon>malvids</taxon>
        <taxon>Brassicales</taxon>
        <taxon>Brassicaceae</taxon>
        <taxon>Brassiceae</taxon>
        <taxon>Brassica</taxon>
    </lineage>
</organism>
<dbReference type="Gene3D" id="2.30.18.10">
    <property type="entry name" value="Transcription factor IIA (TFIIA), beta-barrel domain"/>
    <property type="match status" value="1"/>
</dbReference>
<dbReference type="Pfam" id="PF03153">
    <property type="entry name" value="TFIIA"/>
    <property type="match status" value="1"/>
</dbReference>
<dbReference type="InterPro" id="IPR004855">
    <property type="entry name" value="TFIIA_asu/bsu"/>
</dbReference>
<evidence type="ECO:0000256" key="2">
    <source>
        <dbReference type="ARBA" id="ARBA00010059"/>
    </source>
</evidence>
<dbReference type="OrthoDB" id="6275927at2759"/>
<dbReference type="PANTHER" id="PTHR12694">
    <property type="entry name" value="TRANSCRIPTION INITIATION FACTOR IIA SUBUNIT 1"/>
    <property type="match status" value="1"/>
</dbReference>
<dbReference type="Proteomes" id="UP000886595">
    <property type="component" value="Unassembled WGS sequence"/>
</dbReference>
<sequence>MQIQDPNPLHGYAQIQSGIDTDAQFPSTELSMSIKNESEEFYIPQQDGASDVIKPSAFAPHDDDDESLKEDDDYEEDDINDDEDIHHLIMCQLDYVKKRKNKWECKLKAGVMQINEKNILFSKTKGDFTF</sequence>
<reference evidence="6 7" key="1">
    <citation type="submission" date="2020-02" db="EMBL/GenBank/DDBJ databases">
        <authorList>
            <person name="Ma Q."/>
            <person name="Huang Y."/>
            <person name="Song X."/>
            <person name="Pei D."/>
        </authorList>
    </citation>
    <scope>NUCLEOTIDE SEQUENCE [LARGE SCALE GENOMIC DNA]</scope>
    <source>
        <strain evidence="6">Sxm20200214</strain>
        <tissue evidence="6">Leaf</tissue>
    </source>
</reference>
<dbReference type="GO" id="GO:0006367">
    <property type="term" value="P:transcription initiation at RNA polymerase II promoter"/>
    <property type="evidence" value="ECO:0007669"/>
    <property type="project" value="InterPro"/>
</dbReference>
<feature type="region of interest" description="Disordered" evidence="5">
    <location>
        <begin position="52"/>
        <end position="76"/>
    </location>
</feature>
<gene>
    <name evidence="6" type="ORF">Bca52824_011243</name>
</gene>
<evidence type="ECO:0000256" key="4">
    <source>
        <dbReference type="ARBA" id="ARBA00023242"/>
    </source>
</evidence>
<dbReference type="AlphaFoldDB" id="A0A8X7WGT2"/>
<dbReference type="PANTHER" id="PTHR12694:SF15">
    <property type="entry name" value="TFIIA-L3"/>
    <property type="match status" value="1"/>
</dbReference>
<keyword evidence="7" id="KW-1185">Reference proteome</keyword>